<dbReference type="InterPro" id="IPR036249">
    <property type="entry name" value="Thioredoxin-like_sf"/>
</dbReference>
<dbReference type="SUPFAM" id="SSF52833">
    <property type="entry name" value="Thioredoxin-like"/>
    <property type="match status" value="1"/>
</dbReference>
<evidence type="ECO:0000313" key="2">
    <source>
        <dbReference type="EMBL" id="OWJ54603.1"/>
    </source>
</evidence>
<dbReference type="STRING" id="1273541.Pyrde_1441"/>
<accession>A0A0P0N5H4</accession>
<dbReference type="Proteomes" id="UP000196694">
    <property type="component" value="Unassembled WGS sequence"/>
</dbReference>
<proteinExistence type="predicted"/>
<evidence type="ECO:0008006" key="5">
    <source>
        <dbReference type="Google" id="ProtNLM"/>
    </source>
</evidence>
<evidence type="ECO:0000313" key="4">
    <source>
        <dbReference type="Proteomes" id="UP000196694"/>
    </source>
</evidence>
<keyword evidence="4" id="KW-1185">Reference proteome</keyword>
<dbReference type="EMBL" id="CP013011">
    <property type="protein sequence ID" value="ALL01484.1"/>
    <property type="molecule type" value="Genomic_DNA"/>
</dbReference>
<evidence type="ECO:0000313" key="3">
    <source>
        <dbReference type="Proteomes" id="UP000058613"/>
    </source>
</evidence>
<protein>
    <recommendedName>
        <fullName evidence="5">Thioredoxin domain-containing protein</fullName>
    </recommendedName>
</protein>
<dbReference type="EMBL" id="NCQP01000003">
    <property type="protein sequence ID" value="OWJ54603.1"/>
    <property type="molecule type" value="Genomic_DNA"/>
</dbReference>
<name>A0A0P0N5H4_9CREN</name>
<reference evidence="2 4" key="2">
    <citation type="submission" date="2017-05" db="EMBL/GenBank/DDBJ databases">
        <title>The draft genome of the hyperthermophilic archaeon 'Pyrodictium delaneyi strain Hulk', an iron and nitrate reducer, reveals the capacity for sulfate reduction.</title>
        <authorList>
            <person name="Demey L.M."/>
            <person name="Miller C."/>
            <person name="Manzella M."/>
            <person name="Reguera G."/>
            <person name="Kashefi K."/>
        </authorList>
    </citation>
    <scope>NUCLEOTIDE SEQUENCE [LARGE SCALE GENOMIC DNA]</scope>
    <source>
        <strain evidence="2 4">Hulk</strain>
    </source>
</reference>
<evidence type="ECO:0000313" key="1">
    <source>
        <dbReference type="EMBL" id="ALL01484.1"/>
    </source>
</evidence>
<dbReference type="Proteomes" id="UP000058613">
    <property type="component" value="Chromosome"/>
</dbReference>
<dbReference type="AlphaFoldDB" id="A0A0P0N5H4"/>
<dbReference type="Gene3D" id="3.40.30.10">
    <property type="entry name" value="Glutaredoxin"/>
    <property type="match status" value="1"/>
</dbReference>
<dbReference type="KEGG" id="pdl:Pyrde_1441"/>
<sequence>MGKCLLVPASSSQGTTGARGVELRDEELEKLLEKKARELMRKSKGGSGEVVVKRVGAGSRNGIYVYDRERGVWRLYRVEGGAFQLGELGDGVYVVYFGNTRCKACRSYDEYWHPFVETVGRELEGYHFVIVLCDWFTHRCSSPAASASFREHRVLASPTTLLAYVVGGKTVYQEKYEGVLTRDELEKVVPSFRERGERAQRGEKVESPLREKLARDDIVKLLEKMLGIRLM</sequence>
<gene>
    <name evidence="2" type="ORF">Pdsh_06155</name>
    <name evidence="1" type="ORF">Pyrde_1441</name>
</gene>
<organism evidence="1 3">
    <name type="scientific">Pyrodictium delaneyi</name>
    <dbReference type="NCBI Taxonomy" id="1273541"/>
    <lineage>
        <taxon>Archaea</taxon>
        <taxon>Thermoproteota</taxon>
        <taxon>Thermoprotei</taxon>
        <taxon>Desulfurococcales</taxon>
        <taxon>Pyrodictiaceae</taxon>
        <taxon>Pyrodictium</taxon>
    </lineage>
</organism>
<reference evidence="1 3" key="1">
    <citation type="submission" date="2015-10" db="EMBL/GenBank/DDBJ databases">
        <title>Complete genome sequence of hyperthermophilic archaeon Pyrodictium delaneyi Su06.</title>
        <authorList>
            <person name="Jung J.-H."/>
            <person name="Lin J."/>
            <person name="Holden J.F."/>
            <person name="Park C.-S."/>
        </authorList>
    </citation>
    <scope>NUCLEOTIDE SEQUENCE [LARGE SCALE GENOMIC DNA]</scope>
    <source>
        <strain evidence="1 3">Su06</strain>
    </source>
</reference>